<dbReference type="PANTHER" id="PTHR21640:SF1">
    <property type="entry name" value="NESPRIN-4"/>
    <property type="match status" value="1"/>
</dbReference>
<dbReference type="Ensembl" id="ENSPNYT00000010424.1">
    <property type="protein sequence ID" value="ENSPNYP00000010174.1"/>
    <property type="gene ID" value="ENSPNYG00000007746.1"/>
</dbReference>
<evidence type="ECO:0000313" key="2">
    <source>
        <dbReference type="Ensembl" id="ENSPNYP00000010174.1"/>
    </source>
</evidence>
<dbReference type="GO" id="GO:0034993">
    <property type="term" value="C:meiotic nuclear membrane microtubule tethering complex"/>
    <property type="evidence" value="ECO:0007669"/>
    <property type="project" value="InterPro"/>
</dbReference>
<organism evidence="2">
    <name type="scientific">Pundamilia nyererei</name>
    <dbReference type="NCBI Taxonomy" id="303518"/>
    <lineage>
        <taxon>Eukaryota</taxon>
        <taxon>Metazoa</taxon>
        <taxon>Chordata</taxon>
        <taxon>Craniata</taxon>
        <taxon>Vertebrata</taxon>
        <taxon>Euteleostomi</taxon>
        <taxon>Actinopterygii</taxon>
        <taxon>Neopterygii</taxon>
        <taxon>Teleostei</taxon>
        <taxon>Neoteleostei</taxon>
        <taxon>Acanthomorphata</taxon>
        <taxon>Ovalentaria</taxon>
        <taxon>Cichlomorphae</taxon>
        <taxon>Cichliformes</taxon>
        <taxon>Cichlidae</taxon>
        <taxon>African cichlids</taxon>
        <taxon>Pseudocrenilabrinae</taxon>
        <taxon>Haplochromini</taxon>
        <taxon>Pundamilia</taxon>
    </lineage>
</organism>
<evidence type="ECO:0008006" key="3">
    <source>
        <dbReference type="Google" id="ProtNLM"/>
    </source>
</evidence>
<name>A0A3B4FK85_9CICH</name>
<keyword evidence="1" id="KW-1133">Transmembrane helix</keyword>
<reference evidence="2" key="1">
    <citation type="submission" date="2023-09" db="UniProtKB">
        <authorList>
            <consortium name="Ensembl"/>
        </authorList>
    </citation>
    <scope>IDENTIFICATION</scope>
</reference>
<accession>A0A3B4FK85</accession>
<dbReference type="Gene3D" id="1.20.58.60">
    <property type="match status" value="1"/>
</dbReference>
<dbReference type="AlphaFoldDB" id="A0A3B4FK85"/>
<dbReference type="InterPro" id="IPR018159">
    <property type="entry name" value="Spectrin/alpha-actinin"/>
</dbReference>
<evidence type="ECO:0000256" key="1">
    <source>
        <dbReference type="SAM" id="Phobius"/>
    </source>
</evidence>
<feature type="transmembrane region" description="Helical" evidence="1">
    <location>
        <begin position="231"/>
        <end position="250"/>
    </location>
</feature>
<sequence length="291" mass="33493">MDLDAVSAPSPPPVVRFREFLFNQSCLLCSYSAAFFQLRSILNDEFALQTNNSTVTLFSGFLFSLKTSHFVHISARLERRWLLWHEFMKEYDHLDAWLRLAEEAVSSPNSVHVTYQTAKEEMKKFERLRREAGPRLIQLDSLTRRNRTLTRLFQGTMQARLLSSARECGRRWDDVSAKLQSITGQLQVQWEAFDAQREELAVWLADMDVRLIEVEQLTGNACEKLRQLQPVFVAFGLLIVLFALSSWLFCSDPDAAWPRGLSACLCLSHTVIDVQIQRLSKNVPHQRLSAV</sequence>
<keyword evidence="1" id="KW-0812">Transmembrane</keyword>
<dbReference type="STRING" id="303518.ENSPNYP00000010174"/>
<dbReference type="InterPro" id="IPR030268">
    <property type="entry name" value="SYNE4"/>
</dbReference>
<protein>
    <recommendedName>
        <fullName evidence="3">KASH domain-containing protein</fullName>
    </recommendedName>
</protein>
<proteinExistence type="predicted"/>
<dbReference type="PANTHER" id="PTHR21640">
    <property type="match status" value="1"/>
</dbReference>
<keyword evidence="1" id="KW-0472">Membrane</keyword>
<dbReference type="GeneTree" id="ENSGT00940000174800"/>
<dbReference type="SMART" id="SM00150">
    <property type="entry name" value="SPEC"/>
    <property type="match status" value="1"/>
</dbReference>
<dbReference type="SUPFAM" id="SSF46966">
    <property type="entry name" value="Spectrin repeat"/>
    <property type="match status" value="1"/>
</dbReference>